<dbReference type="AlphaFoldDB" id="A0A1G9DAM9"/>
<organism evidence="4 5">
    <name type="scientific">Natronorubrum texcoconense</name>
    <dbReference type="NCBI Taxonomy" id="1095776"/>
    <lineage>
        <taxon>Archaea</taxon>
        <taxon>Methanobacteriati</taxon>
        <taxon>Methanobacteriota</taxon>
        <taxon>Stenosarchaea group</taxon>
        <taxon>Halobacteria</taxon>
        <taxon>Halobacteriales</taxon>
        <taxon>Natrialbaceae</taxon>
        <taxon>Natronorubrum</taxon>
    </lineage>
</organism>
<protein>
    <recommendedName>
        <fullName evidence="3">DUF4352 domain-containing protein</fullName>
    </recommendedName>
</protein>
<evidence type="ECO:0000259" key="3">
    <source>
        <dbReference type="Pfam" id="PF11611"/>
    </source>
</evidence>
<dbReference type="RefSeq" id="WP_090309944.1">
    <property type="nucleotide sequence ID" value="NZ_FNFE01000005.1"/>
</dbReference>
<name>A0A1G9DAM9_9EURY</name>
<dbReference type="Gene3D" id="2.60.40.1240">
    <property type="match status" value="2"/>
</dbReference>
<dbReference type="InterPro" id="IPR029050">
    <property type="entry name" value="Immunoprotect_excell_Ig-like"/>
</dbReference>
<dbReference type="Pfam" id="PF11611">
    <property type="entry name" value="DUF4352"/>
    <property type="match status" value="2"/>
</dbReference>
<feature type="domain" description="DUF4352" evidence="3">
    <location>
        <begin position="231"/>
        <end position="333"/>
    </location>
</feature>
<keyword evidence="1" id="KW-0732">Signal</keyword>
<evidence type="ECO:0000313" key="4">
    <source>
        <dbReference type="EMBL" id="SDK60952.1"/>
    </source>
</evidence>
<evidence type="ECO:0000313" key="5">
    <source>
        <dbReference type="Proteomes" id="UP000198882"/>
    </source>
</evidence>
<keyword evidence="5" id="KW-1185">Reference proteome</keyword>
<dbReference type="Proteomes" id="UP000198882">
    <property type="component" value="Unassembled WGS sequence"/>
</dbReference>
<sequence>MDRIDRRTYLALIGGGAIAIAGCTSDGEDETEAGDDDETRSKTETDGSASSDELGSADESDESDAATPEFGVGDRLEVGDLHVVVADLDLVADVVTGSDREVLEADDGAAFAVVDLALQHVGDEAVVDVDDTVTVTLSDEDGETYDRVDELDAAALDPTERHLAPGEVVRGDLVYDVDDDIEGLVLELESLPSGETATIDLDTKRDAAASESLEHDLTDDALGFSQGVERAGIEVTVASLEHGNNLGGFMQSDEGYEIIAIGVLVENGSGRDRTLSAEQVQLKDEFGRIHGETSGILPALEDFDGTTLNAGEEHESKIAYQVEEGLSELYWVFDFTEWGEDQRVIWQLR</sequence>
<proteinExistence type="predicted"/>
<dbReference type="PROSITE" id="PS51257">
    <property type="entry name" value="PROKAR_LIPOPROTEIN"/>
    <property type="match status" value="1"/>
</dbReference>
<dbReference type="OrthoDB" id="205884at2157"/>
<evidence type="ECO:0000256" key="1">
    <source>
        <dbReference type="ARBA" id="ARBA00022729"/>
    </source>
</evidence>
<dbReference type="InterPro" id="IPR029051">
    <property type="entry name" value="DUF4352"/>
</dbReference>
<gene>
    <name evidence="4" type="ORF">SAMN04515672_3497</name>
</gene>
<accession>A0A1G9DAM9</accession>
<feature type="compositionally biased region" description="Acidic residues" evidence="2">
    <location>
        <begin position="26"/>
        <end position="38"/>
    </location>
</feature>
<feature type="domain" description="DUF4352" evidence="3">
    <location>
        <begin position="71"/>
        <end position="194"/>
    </location>
</feature>
<reference evidence="5" key="1">
    <citation type="submission" date="2016-10" db="EMBL/GenBank/DDBJ databases">
        <authorList>
            <person name="Varghese N."/>
            <person name="Submissions S."/>
        </authorList>
    </citation>
    <scope>NUCLEOTIDE SEQUENCE [LARGE SCALE GENOMIC DNA]</scope>
    <source>
        <strain evidence="5">B4,CECT 8067,JCM 17497</strain>
    </source>
</reference>
<dbReference type="EMBL" id="FNFE01000005">
    <property type="protein sequence ID" value="SDK60952.1"/>
    <property type="molecule type" value="Genomic_DNA"/>
</dbReference>
<feature type="region of interest" description="Disordered" evidence="2">
    <location>
        <begin position="21"/>
        <end position="71"/>
    </location>
</feature>
<evidence type="ECO:0000256" key="2">
    <source>
        <dbReference type="SAM" id="MobiDB-lite"/>
    </source>
</evidence>
<feature type="compositionally biased region" description="Acidic residues" evidence="2">
    <location>
        <begin position="55"/>
        <end position="64"/>
    </location>
</feature>